<dbReference type="Bgee" id="ENSLACG00000014692">
    <property type="expression patterns" value="Expressed in pelvic fin and 3 other cell types or tissues"/>
</dbReference>
<reference evidence="2" key="3">
    <citation type="submission" date="2025-09" db="UniProtKB">
        <authorList>
            <consortium name="Ensembl"/>
        </authorList>
    </citation>
    <scope>IDENTIFICATION</scope>
</reference>
<proteinExistence type="predicted"/>
<dbReference type="PANTHER" id="PTHR41693:SF3">
    <property type="entry name" value="SI:CH211-76L23.4"/>
    <property type="match status" value="1"/>
</dbReference>
<dbReference type="HOGENOM" id="CLU_139850_0_0_1"/>
<keyword evidence="3" id="KW-1185">Reference proteome</keyword>
<feature type="chain" id="PRO_5003579785" evidence="1">
    <location>
        <begin position="19"/>
        <end position="126"/>
    </location>
</feature>
<reference evidence="2" key="2">
    <citation type="submission" date="2025-08" db="UniProtKB">
        <authorList>
            <consortium name="Ensembl"/>
        </authorList>
    </citation>
    <scope>IDENTIFICATION</scope>
</reference>
<accession>H3B458</accession>
<dbReference type="PANTHER" id="PTHR41693">
    <property type="entry name" value="HEME-BINDING PROTEIN 1"/>
    <property type="match status" value="1"/>
</dbReference>
<dbReference type="InParanoid" id="H3B458"/>
<organism evidence="2 3">
    <name type="scientific">Latimeria chalumnae</name>
    <name type="common">Coelacanth</name>
    <dbReference type="NCBI Taxonomy" id="7897"/>
    <lineage>
        <taxon>Eukaryota</taxon>
        <taxon>Metazoa</taxon>
        <taxon>Chordata</taxon>
        <taxon>Craniata</taxon>
        <taxon>Vertebrata</taxon>
        <taxon>Euteleostomi</taxon>
        <taxon>Coelacanthiformes</taxon>
        <taxon>Coelacanthidae</taxon>
        <taxon>Latimeria</taxon>
    </lineage>
</organism>
<evidence type="ECO:0000256" key="1">
    <source>
        <dbReference type="SAM" id="SignalP"/>
    </source>
</evidence>
<dbReference type="Proteomes" id="UP000008672">
    <property type="component" value="Unassembled WGS sequence"/>
</dbReference>
<dbReference type="AlphaFoldDB" id="H3B458"/>
<evidence type="ECO:0000313" key="3">
    <source>
        <dbReference type="Proteomes" id="UP000008672"/>
    </source>
</evidence>
<feature type="signal peptide" evidence="1">
    <location>
        <begin position="1"/>
        <end position="18"/>
    </location>
</feature>
<protein>
    <submittedName>
        <fullName evidence="2">Si:ch211-76l23.4</fullName>
    </submittedName>
</protein>
<reference evidence="3" key="1">
    <citation type="submission" date="2011-08" db="EMBL/GenBank/DDBJ databases">
        <title>The draft genome of Latimeria chalumnae.</title>
        <authorList>
            <person name="Di Palma F."/>
            <person name="Alfoldi J."/>
            <person name="Johnson J."/>
            <person name="Berlin A."/>
            <person name="Gnerre S."/>
            <person name="Jaffe D."/>
            <person name="MacCallum I."/>
            <person name="Young S."/>
            <person name="Walker B.J."/>
            <person name="Lander E."/>
            <person name="Lindblad-Toh K."/>
        </authorList>
    </citation>
    <scope>NUCLEOTIDE SEQUENCE [LARGE SCALE GENOMIC DNA]</scope>
    <source>
        <strain evidence="3">Wild caught</strain>
    </source>
</reference>
<dbReference type="EMBL" id="AFYH01108043">
    <property type="status" value="NOT_ANNOTATED_CDS"/>
    <property type="molecule type" value="Genomic_DNA"/>
</dbReference>
<dbReference type="GeneTree" id="ENSGT00410000026495"/>
<keyword evidence="1" id="KW-0732">Signal</keyword>
<sequence length="126" mass="14598">MDFRLWMMFALTMGIVHGAKKRAKDEEWNYRDGSGKVDLRGVANLTQVLDNWRYDILNEMKNLLIKDHQAVLPDYARIQPLSEALDDLYKEFNALKERLGELSNKFANIEIFIDEVRAGNVSPRAP</sequence>
<dbReference type="eggNOG" id="ENOG502S1BX">
    <property type="taxonomic scope" value="Eukaryota"/>
</dbReference>
<evidence type="ECO:0000313" key="2">
    <source>
        <dbReference type="Ensembl" id="ENSLACP00000016679.1"/>
    </source>
</evidence>
<dbReference type="Ensembl" id="ENSLACT00000016794.1">
    <property type="protein sequence ID" value="ENSLACP00000016679.1"/>
    <property type="gene ID" value="ENSLACG00000014692.1"/>
</dbReference>
<dbReference type="EMBL" id="AFYH01108044">
    <property type="status" value="NOT_ANNOTATED_CDS"/>
    <property type="molecule type" value="Genomic_DNA"/>
</dbReference>
<name>H3B458_LATCH</name>